<evidence type="ECO:0000313" key="1">
    <source>
        <dbReference type="EMBL" id="RUS80281.1"/>
    </source>
</evidence>
<dbReference type="AlphaFoldDB" id="A0A433TFG0"/>
<name>A0A433TFG0_ELYCH</name>
<dbReference type="Proteomes" id="UP000271974">
    <property type="component" value="Unassembled WGS sequence"/>
</dbReference>
<evidence type="ECO:0000313" key="2">
    <source>
        <dbReference type="Proteomes" id="UP000271974"/>
    </source>
</evidence>
<protein>
    <submittedName>
        <fullName evidence="1">Uncharacterized protein</fullName>
    </submittedName>
</protein>
<proteinExistence type="predicted"/>
<keyword evidence="2" id="KW-1185">Reference proteome</keyword>
<organism evidence="1 2">
    <name type="scientific">Elysia chlorotica</name>
    <name type="common">Eastern emerald elysia</name>
    <name type="synonym">Sea slug</name>
    <dbReference type="NCBI Taxonomy" id="188477"/>
    <lineage>
        <taxon>Eukaryota</taxon>
        <taxon>Metazoa</taxon>
        <taxon>Spiralia</taxon>
        <taxon>Lophotrochozoa</taxon>
        <taxon>Mollusca</taxon>
        <taxon>Gastropoda</taxon>
        <taxon>Heterobranchia</taxon>
        <taxon>Euthyneura</taxon>
        <taxon>Panpulmonata</taxon>
        <taxon>Sacoglossa</taxon>
        <taxon>Placobranchoidea</taxon>
        <taxon>Plakobranchidae</taxon>
        <taxon>Elysia</taxon>
    </lineage>
</organism>
<feature type="non-terminal residue" evidence="1">
    <location>
        <position position="161"/>
    </location>
</feature>
<sequence length="161" mass="18090">YLLIFDPAFADNDILYSCAASEFLLVNGVMFVDLLTLVLRKMIQGILVHHPSSFFSNSHLSLRFLKLSKGSQELLTDIILSEKLNASFINGSSTVYVTILFFKPRIFDPVFYLWMHKHNKDISLVDGPCSVKLLVPQLEVDVGVPGLLLGLPFHPAFKHLT</sequence>
<reference evidence="1 2" key="1">
    <citation type="submission" date="2019-01" db="EMBL/GenBank/DDBJ databases">
        <title>A draft genome assembly of the solar-powered sea slug Elysia chlorotica.</title>
        <authorList>
            <person name="Cai H."/>
            <person name="Li Q."/>
            <person name="Fang X."/>
            <person name="Li J."/>
            <person name="Curtis N.E."/>
            <person name="Altenburger A."/>
            <person name="Shibata T."/>
            <person name="Feng M."/>
            <person name="Maeda T."/>
            <person name="Schwartz J.A."/>
            <person name="Shigenobu S."/>
            <person name="Lundholm N."/>
            <person name="Nishiyama T."/>
            <person name="Yang H."/>
            <person name="Hasebe M."/>
            <person name="Li S."/>
            <person name="Pierce S.K."/>
            <person name="Wang J."/>
        </authorList>
    </citation>
    <scope>NUCLEOTIDE SEQUENCE [LARGE SCALE GENOMIC DNA]</scope>
    <source>
        <strain evidence="1">EC2010</strain>
        <tissue evidence="1">Whole organism of an adult</tissue>
    </source>
</reference>
<accession>A0A433TFG0</accession>
<feature type="non-terminal residue" evidence="1">
    <location>
        <position position="1"/>
    </location>
</feature>
<comment type="caution">
    <text evidence="1">The sequence shown here is derived from an EMBL/GenBank/DDBJ whole genome shotgun (WGS) entry which is preliminary data.</text>
</comment>
<gene>
    <name evidence="1" type="ORF">EGW08_011965</name>
</gene>
<dbReference type="EMBL" id="RQTK01000401">
    <property type="protein sequence ID" value="RUS80281.1"/>
    <property type="molecule type" value="Genomic_DNA"/>
</dbReference>